<proteinExistence type="predicted"/>
<reference evidence="1" key="2">
    <citation type="submission" date="2020-09" db="EMBL/GenBank/DDBJ databases">
        <authorList>
            <person name="Sun Q."/>
            <person name="Ohkuma M."/>
        </authorList>
    </citation>
    <scope>NUCLEOTIDE SEQUENCE</scope>
    <source>
        <strain evidence="1">JCM 31311</strain>
    </source>
</reference>
<dbReference type="RefSeq" id="WP_189093030.1">
    <property type="nucleotide sequence ID" value="NZ_BMQL01000052.1"/>
</dbReference>
<accession>A0A918CN74</accession>
<dbReference type="AlphaFoldDB" id="A0A918CN74"/>
<evidence type="ECO:0000313" key="2">
    <source>
        <dbReference type="Proteomes" id="UP000603865"/>
    </source>
</evidence>
<comment type="caution">
    <text evidence="1">The sequence shown here is derived from an EMBL/GenBank/DDBJ whole genome shotgun (WGS) entry which is preliminary data.</text>
</comment>
<organism evidence="1 2">
    <name type="scientific">Deinococcus ruber</name>
    <dbReference type="NCBI Taxonomy" id="1848197"/>
    <lineage>
        <taxon>Bacteria</taxon>
        <taxon>Thermotogati</taxon>
        <taxon>Deinococcota</taxon>
        <taxon>Deinococci</taxon>
        <taxon>Deinococcales</taxon>
        <taxon>Deinococcaceae</taxon>
        <taxon>Deinococcus</taxon>
    </lineage>
</organism>
<keyword evidence="2" id="KW-1185">Reference proteome</keyword>
<sequence>MASPAFLDGSKTKKIVSKRRSAIESKLQALAETAAIAGEQQAQRGLTANVYGTEPGKYRRTKRLKFSTYKDGQYSGGVLRVILGDTAPYADKIEYGTGPHELSPAQLQQYLDVLPRGGLLRFGRSGKAYLYPGPYIGPGLIFARYRVREGVALIVQKAMK</sequence>
<gene>
    <name evidence="1" type="ORF">GCM10008957_47750</name>
</gene>
<reference evidence="1" key="1">
    <citation type="journal article" date="2014" name="Int. J. Syst. Evol. Microbiol.">
        <title>Complete genome sequence of Corynebacterium casei LMG S-19264T (=DSM 44701T), isolated from a smear-ripened cheese.</title>
        <authorList>
            <consortium name="US DOE Joint Genome Institute (JGI-PGF)"/>
            <person name="Walter F."/>
            <person name="Albersmeier A."/>
            <person name="Kalinowski J."/>
            <person name="Ruckert C."/>
        </authorList>
    </citation>
    <scope>NUCLEOTIDE SEQUENCE</scope>
    <source>
        <strain evidence="1">JCM 31311</strain>
    </source>
</reference>
<protein>
    <submittedName>
        <fullName evidence="1">Uncharacterized protein</fullName>
    </submittedName>
</protein>
<evidence type="ECO:0000313" key="1">
    <source>
        <dbReference type="EMBL" id="GGR31482.1"/>
    </source>
</evidence>
<name>A0A918CN74_9DEIO</name>
<dbReference type="EMBL" id="BMQL01000052">
    <property type="protein sequence ID" value="GGR31482.1"/>
    <property type="molecule type" value="Genomic_DNA"/>
</dbReference>
<dbReference type="Proteomes" id="UP000603865">
    <property type="component" value="Unassembled WGS sequence"/>
</dbReference>